<dbReference type="PANTHER" id="PTHR15192">
    <property type="entry name" value="PROTEIN CBG05349"/>
    <property type="match status" value="1"/>
</dbReference>
<name>A0A7E4V9X4_PANRE</name>
<protein>
    <submittedName>
        <fullName evidence="2">Pyr_redox_2 domain-containing protein</fullName>
    </submittedName>
</protein>
<dbReference type="Pfam" id="PF13738">
    <property type="entry name" value="Pyr_redox_3"/>
    <property type="match status" value="1"/>
</dbReference>
<organism evidence="1 2">
    <name type="scientific">Panagrellus redivivus</name>
    <name type="common">Microworm</name>
    <dbReference type="NCBI Taxonomy" id="6233"/>
    <lineage>
        <taxon>Eukaryota</taxon>
        <taxon>Metazoa</taxon>
        <taxon>Ecdysozoa</taxon>
        <taxon>Nematoda</taxon>
        <taxon>Chromadorea</taxon>
        <taxon>Rhabditida</taxon>
        <taxon>Tylenchina</taxon>
        <taxon>Panagrolaimomorpha</taxon>
        <taxon>Panagrolaimoidea</taxon>
        <taxon>Panagrolaimidae</taxon>
        <taxon>Panagrellus</taxon>
    </lineage>
</organism>
<accession>A0A7E4V9X4</accession>
<evidence type="ECO:0000313" key="2">
    <source>
        <dbReference type="WBParaSite" id="Pan_g17989.t1"/>
    </source>
</evidence>
<dbReference type="PANTHER" id="PTHR15192:SF8">
    <property type="entry name" value="FAD_NAD(P)-BINDING DOMAIN-CONTAINING PROTEIN"/>
    <property type="match status" value="1"/>
</dbReference>
<dbReference type="AlphaFoldDB" id="A0A7E4V9X4"/>
<dbReference type="Proteomes" id="UP000492821">
    <property type="component" value="Unassembled WGS sequence"/>
</dbReference>
<dbReference type="Gene3D" id="3.50.50.60">
    <property type="entry name" value="FAD/NAD(P)-binding domain"/>
    <property type="match status" value="1"/>
</dbReference>
<dbReference type="SUPFAM" id="SSF51971">
    <property type="entry name" value="Nucleotide-binding domain"/>
    <property type="match status" value="1"/>
</dbReference>
<reference evidence="2" key="2">
    <citation type="submission" date="2020-10" db="UniProtKB">
        <authorList>
            <consortium name="WormBaseParasite"/>
        </authorList>
    </citation>
    <scope>IDENTIFICATION</scope>
</reference>
<dbReference type="WBParaSite" id="Pan_g17989.t1">
    <property type="protein sequence ID" value="Pan_g17989.t1"/>
    <property type="gene ID" value="Pan_g17989"/>
</dbReference>
<dbReference type="InterPro" id="IPR029731">
    <property type="entry name" value="OSGIN1/2"/>
</dbReference>
<reference evidence="1" key="1">
    <citation type="journal article" date="2013" name="Genetics">
        <title>The draft genome and transcriptome of Panagrellus redivivus are shaped by the harsh demands of a free-living lifestyle.</title>
        <authorList>
            <person name="Srinivasan J."/>
            <person name="Dillman A.R."/>
            <person name="Macchietto M.G."/>
            <person name="Heikkinen L."/>
            <person name="Lakso M."/>
            <person name="Fracchia K.M."/>
            <person name="Antoshechkin I."/>
            <person name="Mortazavi A."/>
            <person name="Wong G."/>
            <person name="Sternberg P.W."/>
        </authorList>
    </citation>
    <scope>NUCLEOTIDE SEQUENCE [LARGE SCALE GENOMIC DNA]</scope>
    <source>
        <strain evidence="1">MT8872</strain>
    </source>
</reference>
<dbReference type="InterPro" id="IPR036188">
    <property type="entry name" value="FAD/NAD-bd_sf"/>
</dbReference>
<proteinExistence type="predicted"/>
<sequence length="508" mass="57061">MDRLCSSNVSSTVHMPDSTMSSSTLELLDSTGEDEPACFIDTEVIIIGNGPAGLSLSTFLSGWLPYYDVNYPHPDARLHDRLAQNATTSLLDQDLSWFEEEFAEIINPSVRPVAFLIDMLMRPPHGHSCLQYVYCPERALAHVVIGATEFGGSWTTYDDEMATVSLANWLDLPGFSVSQWLEGKPLVARLPAGVIREYMKAYVTVMNIESKIRPNTHIETVTKCHDSTTGMDYYTVSGYNSENKPYSMRCRQVILACGQSIQRHLEVPGESLNTNIVYDVASMKKYLHSEQTFMNNTGRVVVVGDGISAADAITHCLNNNLPVVHVMRRSDAQLRSTMLSKLTPSVYPEYARAYKLMIGKEINKIYTRQTQSIITEVSYSEATVSTPKGLTKVPFDLLVVCIGRQSELSFLPEKVEFNADYRCFNDRHMFAVGSVAGDHFIRYLVGGCLQVGAALFKEHNADLKLCQMELFQIRMANQLREVERRQKRLRRKPATRCCLINRVLSTST</sequence>
<keyword evidence="1" id="KW-1185">Reference proteome</keyword>
<evidence type="ECO:0000313" key="1">
    <source>
        <dbReference type="Proteomes" id="UP000492821"/>
    </source>
</evidence>